<accession>A0A345DYQ1</accession>
<name>A0A345DYQ1_9EURY</name>
<dbReference type="InterPro" id="IPR006311">
    <property type="entry name" value="TAT_signal"/>
</dbReference>
<dbReference type="AlphaFoldDB" id="A0A345DYQ1"/>
<reference evidence="1 2" key="1">
    <citation type="submission" date="2018-07" db="EMBL/GenBank/DDBJ databases">
        <title>Genome sequences of Haloplanus sp. CBA1113.</title>
        <authorList>
            <person name="Kim Y.B."/>
            <person name="Roh S.W."/>
        </authorList>
    </citation>
    <scope>NUCLEOTIDE SEQUENCE [LARGE SCALE GENOMIC DNA]</scope>
    <source>
        <strain evidence="1 2">CBA1113</strain>
    </source>
</reference>
<evidence type="ECO:0000313" key="2">
    <source>
        <dbReference type="Proteomes" id="UP000253273"/>
    </source>
</evidence>
<dbReference type="Pfam" id="PF13668">
    <property type="entry name" value="Ferritin_2"/>
    <property type="match status" value="1"/>
</dbReference>
<protein>
    <submittedName>
        <fullName evidence="1">Ferritin-like domain-containing protein</fullName>
    </submittedName>
</protein>
<organism evidence="1 2">
    <name type="scientific">Haloplanus rubicundus</name>
    <dbReference type="NCBI Taxonomy" id="1547898"/>
    <lineage>
        <taxon>Archaea</taxon>
        <taxon>Methanobacteriati</taxon>
        <taxon>Methanobacteriota</taxon>
        <taxon>Stenosarchaea group</taxon>
        <taxon>Halobacteria</taxon>
        <taxon>Halobacteriales</taxon>
        <taxon>Haloferacaceae</taxon>
        <taxon>Haloplanus</taxon>
    </lineage>
</organism>
<proteinExistence type="predicted"/>
<gene>
    <name evidence="1" type="ORF">DU500_00760</name>
</gene>
<dbReference type="PROSITE" id="PS51318">
    <property type="entry name" value="TAT"/>
    <property type="match status" value="1"/>
</dbReference>
<keyword evidence="2" id="KW-1185">Reference proteome</keyword>
<sequence>MCLGTPYSCMTESDGSQAGWIESMISDLRGESAASRRTFLRRSAAAGAGALALSVAGSNAALAHEIDDEDASDVDVLNFALTLERLEHAFYRDGLERFGEHEFRSARTLQGLAYRMRKDIRPNFETIRDHEKTHVDTLTTAFHVLQAIGLGFLTWVTWD</sequence>
<evidence type="ECO:0000313" key="1">
    <source>
        <dbReference type="EMBL" id="AXG05073.1"/>
    </source>
</evidence>
<dbReference type="EMBL" id="CP031150">
    <property type="protein sequence ID" value="AXG05073.1"/>
    <property type="molecule type" value="Genomic_DNA"/>
</dbReference>
<dbReference type="Proteomes" id="UP000253273">
    <property type="component" value="Chromosome"/>
</dbReference>
<dbReference type="KEGG" id="haj:DU500_00760"/>